<organism evidence="2 3">
    <name type="scientific">Marinibaculum pumilum</name>
    <dbReference type="NCBI Taxonomy" id="1766165"/>
    <lineage>
        <taxon>Bacteria</taxon>
        <taxon>Pseudomonadati</taxon>
        <taxon>Pseudomonadota</taxon>
        <taxon>Alphaproteobacteria</taxon>
        <taxon>Rhodospirillales</taxon>
        <taxon>Rhodospirillaceae</taxon>
        <taxon>Marinibaculum</taxon>
    </lineage>
</organism>
<feature type="compositionally biased region" description="Gly residues" evidence="1">
    <location>
        <begin position="182"/>
        <end position="191"/>
    </location>
</feature>
<dbReference type="RefSeq" id="WP_379906506.1">
    <property type="nucleotide sequence ID" value="NZ_JBHRTR010000054.1"/>
</dbReference>
<sequence>MSSMFAENDRDELQIDTLRDVVGGTTTEPPPPEEEGMMPPPPEGDGSAPPPPPMGDGSEPPPPPPMGDGSEPPPPFEAGEAPPPHPDGYVNGFIEPLYEGLEYDTEASTYSWTLEIDPENVDLENNTFVVSADQVGEWEGGIPPEATDNGDGTYTIQCWPIDSLADNGDGTVTLNGSLADMFGGGDGGETGEGGEGDGGDEGMHTTPPHPDGDVNGFIDPLYDGLTYNETGLSEWTLPIDTGDVDTASNTFVVSADDVGTPDPLPGCATDNGDGTYTINCWPIDSVTDNGDGTVTLMVDIGPLAT</sequence>
<evidence type="ECO:0000256" key="1">
    <source>
        <dbReference type="SAM" id="MobiDB-lite"/>
    </source>
</evidence>
<dbReference type="EMBL" id="JBHRTR010000054">
    <property type="protein sequence ID" value="MFC3231039.1"/>
    <property type="molecule type" value="Genomic_DNA"/>
</dbReference>
<gene>
    <name evidence="2" type="ORF">ACFOGJ_27580</name>
</gene>
<feature type="region of interest" description="Disordered" evidence="1">
    <location>
        <begin position="1"/>
        <end position="91"/>
    </location>
</feature>
<proteinExistence type="predicted"/>
<comment type="caution">
    <text evidence="2">The sequence shown here is derived from an EMBL/GenBank/DDBJ whole genome shotgun (WGS) entry which is preliminary data.</text>
</comment>
<feature type="compositionally biased region" description="Pro residues" evidence="1">
    <location>
        <begin position="38"/>
        <end position="86"/>
    </location>
</feature>
<name>A0ABV7L9A0_9PROT</name>
<evidence type="ECO:0000313" key="2">
    <source>
        <dbReference type="EMBL" id="MFC3231039.1"/>
    </source>
</evidence>
<protein>
    <submittedName>
        <fullName evidence="2">Uncharacterized protein</fullName>
    </submittedName>
</protein>
<accession>A0ABV7L9A0</accession>
<feature type="region of interest" description="Disordered" evidence="1">
    <location>
        <begin position="182"/>
        <end position="212"/>
    </location>
</feature>
<reference evidence="3" key="1">
    <citation type="journal article" date="2019" name="Int. J. Syst. Evol. Microbiol.">
        <title>The Global Catalogue of Microorganisms (GCM) 10K type strain sequencing project: providing services to taxonomists for standard genome sequencing and annotation.</title>
        <authorList>
            <consortium name="The Broad Institute Genomics Platform"/>
            <consortium name="The Broad Institute Genome Sequencing Center for Infectious Disease"/>
            <person name="Wu L."/>
            <person name="Ma J."/>
        </authorList>
    </citation>
    <scope>NUCLEOTIDE SEQUENCE [LARGE SCALE GENOMIC DNA]</scope>
    <source>
        <strain evidence="3">KCTC 42964</strain>
    </source>
</reference>
<feature type="compositionally biased region" description="Basic and acidic residues" evidence="1">
    <location>
        <begin position="7"/>
        <end position="19"/>
    </location>
</feature>
<evidence type="ECO:0000313" key="3">
    <source>
        <dbReference type="Proteomes" id="UP001595528"/>
    </source>
</evidence>
<keyword evidence="3" id="KW-1185">Reference proteome</keyword>
<dbReference type="Proteomes" id="UP001595528">
    <property type="component" value="Unassembled WGS sequence"/>
</dbReference>